<reference evidence="2" key="1">
    <citation type="submission" date="2022-01" db="EMBL/GenBank/DDBJ databases">
        <title>Genome Sequence Resource for Two Populations of Ditylenchus destructor, the Migratory Endoparasitic Phytonematode.</title>
        <authorList>
            <person name="Zhang H."/>
            <person name="Lin R."/>
            <person name="Xie B."/>
        </authorList>
    </citation>
    <scope>NUCLEOTIDE SEQUENCE</scope>
    <source>
        <strain evidence="2">BazhouSP</strain>
    </source>
</reference>
<comment type="caution">
    <text evidence="2">The sequence shown here is derived from an EMBL/GenBank/DDBJ whole genome shotgun (WGS) entry which is preliminary data.</text>
</comment>
<feature type="region of interest" description="Disordered" evidence="1">
    <location>
        <begin position="98"/>
        <end position="193"/>
    </location>
</feature>
<evidence type="ECO:0000313" key="2">
    <source>
        <dbReference type="EMBL" id="KAI1690923.1"/>
    </source>
</evidence>
<evidence type="ECO:0000313" key="3">
    <source>
        <dbReference type="Proteomes" id="UP001201812"/>
    </source>
</evidence>
<name>A0AAD4MEJ3_9BILA</name>
<evidence type="ECO:0000256" key="1">
    <source>
        <dbReference type="SAM" id="MobiDB-lite"/>
    </source>
</evidence>
<accession>A0AAD4MEJ3</accession>
<organism evidence="2 3">
    <name type="scientific">Ditylenchus destructor</name>
    <dbReference type="NCBI Taxonomy" id="166010"/>
    <lineage>
        <taxon>Eukaryota</taxon>
        <taxon>Metazoa</taxon>
        <taxon>Ecdysozoa</taxon>
        <taxon>Nematoda</taxon>
        <taxon>Chromadorea</taxon>
        <taxon>Rhabditida</taxon>
        <taxon>Tylenchina</taxon>
        <taxon>Tylenchomorpha</taxon>
        <taxon>Sphaerularioidea</taxon>
        <taxon>Anguinidae</taxon>
        <taxon>Anguininae</taxon>
        <taxon>Ditylenchus</taxon>
    </lineage>
</organism>
<keyword evidence="3" id="KW-1185">Reference proteome</keyword>
<protein>
    <submittedName>
        <fullName evidence="2">Uncharacterized protein</fullName>
    </submittedName>
</protein>
<dbReference type="Proteomes" id="UP001201812">
    <property type="component" value="Unassembled WGS sequence"/>
</dbReference>
<gene>
    <name evidence="2" type="ORF">DdX_22227</name>
</gene>
<dbReference type="EMBL" id="JAKKPZ010001051">
    <property type="protein sequence ID" value="KAI1690923.1"/>
    <property type="molecule type" value="Genomic_DNA"/>
</dbReference>
<sequence>MITAVGGTAGPPTGHMVIAGALQVDQRPVGNCPRNPLVRTKIDRREMVVARPCDFWSKDRMAAGGQSITASRTVTGRSGAGLLDPRRMDRGRLVRMKGGDMSRPIAKPKGGEKAGPHGMALSDDFSRLAIGASGTSSKPPRTSRPAPGSRTVADPQRPRDRAILIIAAAADRGRPPGIASNAISRSHRAAPPG</sequence>
<dbReference type="AlphaFoldDB" id="A0AAD4MEJ3"/>
<proteinExistence type="predicted"/>